<feature type="domain" description="OmpR/PhoB-type" evidence="9">
    <location>
        <begin position="124"/>
        <end position="218"/>
    </location>
</feature>
<organism evidence="10">
    <name type="scientific">uncultured bacterium</name>
    <name type="common">gcode 4</name>
    <dbReference type="NCBI Taxonomy" id="1234023"/>
    <lineage>
        <taxon>Bacteria</taxon>
        <taxon>environmental samples</taxon>
    </lineage>
</organism>
<dbReference type="InterPro" id="IPR036388">
    <property type="entry name" value="WH-like_DNA-bd_sf"/>
</dbReference>
<evidence type="ECO:0000256" key="5">
    <source>
        <dbReference type="ARBA" id="ARBA00023163"/>
    </source>
</evidence>
<dbReference type="Pfam" id="PF00486">
    <property type="entry name" value="Trans_reg_C"/>
    <property type="match status" value="1"/>
</dbReference>
<dbReference type="GO" id="GO:0006355">
    <property type="term" value="P:regulation of DNA-templated transcription"/>
    <property type="evidence" value="ECO:0007669"/>
    <property type="project" value="InterPro"/>
</dbReference>
<dbReference type="Pfam" id="PF00072">
    <property type="entry name" value="Response_reg"/>
    <property type="match status" value="1"/>
</dbReference>
<dbReference type="InterPro" id="IPR011006">
    <property type="entry name" value="CheY-like_superfamily"/>
</dbReference>
<evidence type="ECO:0000256" key="2">
    <source>
        <dbReference type="ARBA" id="ARBA00023012"/>
    </source>
</evidence>
<evidence type="ECO:0000256" key="6">
    <source>
        <dbReference type="PROSITE-ProRule" id="PRU00169"/>
    </source>
</evidence>
<feature type="DNA-binding region" description="OmpR/PhoB-type" evidence="7">
    <location>
        <begin position="124"/>
        <end position="218"/>
    </location>
</feature>
<keyword evidence="1 6" id="KW-0597">Phosphoprotein</keyword>
<gene>
    <name evidence="10" type="ORF">ACD_4C00418G0001</name>
</gene>
<sequence length="218" mass="26167">MKVLIIEDNIALSKNTAEYLKLKWIKSDVCRDWVSWSEAISENHYDVIILDINLPWKDGLQICKETREIWISTPIIMLTSRNTSKDTVFGLNIWADDYLWKPFDLEELVSRLEALYRRTATNKSSIISINDLEIDLSKRIVKKSSQIIELSTLEFDLLKFLVQNKWKPIDRKTLFENVWWDFEDHLFSRSIDVYISSLRKKLWNDIIETRKWFWYLIK</sequence>
<dbReference type="SUPFAM" id="SSF52172">
    <property type="entry name" value="CheY-like"/>
    <property type="match status" value="1"/>
</dbReference>
<dbReference type="SMART" id="SM00862">
    <property type="entry name" value="Trans_reg_C"/>
    <property type="match status" value="1"/>
</dbReference>
<dbReference type="GO" id="GO:0032993">
    <property type="term" value="C:protein-DNA complex"/>
    <property type="evidence" value="ECO:0007669"/>
    <property type="project" value="TreeGrafter"/>
</dbReference>
<dbReference type="GO" id="GO:0000156">
    <property type="term" value="F:phosphorelay response regulator activity"/>
    <property type="evidence" value="ECO:0007669"/>
    <property type="project" value="TreeGrafter"/>
</dbReference>
<keyword evidence="4 7" id="KW-0238">DNA-binding</keyword>
<proteinExistence type="predicted"/>
<dbReference type="Gene3D" id="3.40.50.2300">
    <property type="match status" value="1"/>
</dbReference>
<comment type="caution">
    <text evidence="10">The sequence shown here is derived from an EMBL/GenBank/DDBJ whole genome shotgun (WGS) entry which is preliminary data.</text>
</comment>
<dbReference type="GO" id="GO:0000976">
    <property type="term" value="F:transcription cis-regulatory region binding"/>
    <property type="evidence" value="ECO:0007669"/>
    <property type="project" value="TreeGrafter"/>
</dbReference>
<keyword evidence="2" id="KW-0902">Two-component regulatory system</keyword>
<keyword evidence="5" id="KW-0804">Transcription</keyword>
<dbReference type="Gene3D" id="1.10.10.10">
    <property type="entry name" value="Winged helix-like DNA-binding domain superfamily/Winged helix DNA-binding domain"/>
    <property type="match status" value="1"/>
</dbReference>
<dbReference type="InterPro" id="IPR039420">
    <property type="entry name" value="WalR-like"/>
</dbReference>
<dbReference type="InterPro" id="IPR001789">
    <property type="entry name" value="Sig_transdc_resp-reg_receiver"/>
</dbReference>
<dbReference type="GO" id="GO:0005829">
    <property type="term" value="C:cytosol"/>
    <property type="evidence" value="ECO:0007669"/>
    <property type="project" value="TreeGrafter"/>
</dbReference>
<dbReference type="PROSITE" id="PS50110">
    <property type="entry name" value="RESPONSE_REGULATORY"/>
    <property type="match status" value="1"/>
</dbReference>
<evidence type="ECO:0000259" key="9">
    <source>
        <dbReference type="PROSITE" id="PS51755"/>
    </source>
</evidence>
<dbReference type="Gene3D" id="6.10.250.690">
    <property type="match status" value="1"/>
</dbReference>
<dbReference type="AlphaFoldDB" id="K2FTD5"/>
<dbReference type="CDD" id="cd00383">
    <property type="entry name" value="trans_reg_C"/>
    <property type="match status" value="1"/>
</dbReference>
<evidence type="ECO:0000256" key="1">
    <source>
        <dbReference type="ARBA" id="ARBA00022553"/>
    </source>
</evidence>
<keyword evidence="3" id="KW-0805">Transcription regulation</keyword>
<evidence type="ECO:0000256" key="4">
    <source>
        <dbReference type="ARBA" id="ARBA00023125"/>
    </source>
</evidence>
<evidence type="ECO:0000313" key="10">
    <source>
        <dbReference type="EMBL" id="EKE26128.1"/>
    </source>
</evidence>
<dbReference type="SMART" id="SM00448">
    <property type="entry name" value="REC"/>
    <property type="match status" value="1"/>
</dbReference>
<evidence type="ECO:0000256" key="7">
    <source>
        <dbReference type="PROSITE-ProRule" id="PRU01091"/>
    </source>
</evidence>
<evidence type="ECO:0000256" key="3">
    <source>
        <dbReference type="ARBA" id="ARBA00023015"/>
    </source>
</evidence>
<feature type="modified residue" description="4-aspartylphosphate" evidence="6">
    <location>
        <position position="51"/>
    </location>
</feature>
<reference evidence="10" key="1">
    <citation type="journal article" date="2012" name="Science">
        <title>Fermentation, hydrogen, and sulfur metabolism in multiple uncultivated bacterial phyla.</title>
        <authorList>
            <person name="Wrighton K.C."/>
            <person name="Thomas B.C."/>
            <person name="Sharon I."/>
            <person name="Miller C.S."/>
            <person name="Castelle C.J."/>
            <person name="VerBerkmoes N.C."/>
            <person name="Wilkins M.J."/>
            <person name="Hettich R.L."/>
            <person name="Lipton M.S."/>
            <person name="Williams K.H."/>
            <person name="Long P.E."/>
            <person name="Banfield J.F."/>
        </authorList>
    </citation>
    <scope>NUCLEOTIDE SEQUENCE [LARGE SCALE GENOMIC DNA]</scope>
</reference>
<evidence type="ECO:0000259" key="8">
    <source>
        <dbReference type="PROSITE" id="PS50110"/>
    </source>
</evidence>
<dbReference type="PANTHER" id="PTHR48111:SF22">
    <property type="entry name" value="REGULATOR OF RPOS"/>
    <property type="match status" value="1"/>
</dbReference>
<name>K2FTD5_9BACT</name>
<dbReference type="PANTHER" id="PTHR48111">
    <property type="entry name" value="REGULATOR OF RPOS"/>
    <property type="match status" value="1"/>
</dbReference>
<dbReference type="InterPro" id="IPR001867">
    <property type="entry name" value="OmpR/PhoB-type_DNA-bd"/>
</dbReference>
<accession>K2FTD5</accession>
<feature type="domain" description="Response regulatory" evidence="8">
    <location>
        <begin position="2"/>
        <end position="116"/>
    </location>
</feature>
<dbReference type="PROSITE" id="PS51755">
    <property type="entry name" value="OMPR_PHOB"/>
    <property type="match status" value="1"/>
</dbReference>
<protein>
    <submittedName>
        <fullName evidence="10">Uncharacterized protein</fullName>
    </submittedName>
</protein>
<dbReference type="EMBL" id="AMFJ01000934">
    <property type="protein sequence ID" value="EKE26128.1"/>
    <property type="molecule type" value="Genomic_DNA"/>
</dbReference>